<evidence type="ECO:0000256" key="4">
    <source>
        <dbReference type="ARBA" id="ARBA00022692"/>
    </source>
</evidence>
<dbReference type="PANTHER" id="PTHR33508:SF1">
    <property type="entry name" value="UPF0056 MEMBRANE PROTEIN YHCE"/>
    <property type="match status" value="1"/>
</dbReference>
<dbReference type="GO" id="GO:0005886">
    <property type="term" value="C:plasma membrane"/>
    <property type="evidence" value="ECO:0007669"/>
    <property type="project" value="UniProtKB-SubCell"/>
</dbReference>
<organism evidence="8 9">
    <name type="scientific">Jiella endophytica</name>
    <dbReference type="NCBI Taxonomy" id="2558362"/>
    <lineage>
        <taxon>Bacteria</taxon>
        <taxon>Pseudomonadati</taxon>
        <taxon>Pseudomonadota</taxon>
        <taxon>Alphaproteobacteria</taxon>
        <taxon>Hyphomicrobiales</taxon>
        <taxon>Aurantimonadaceae</taxon>
        <taxon>Jiella</taxon>
    </lineage>
</organism>
<feature type="transmembrane region" description="Helical" evidence="7">
    <location>
        <begin position="146"/>
        <end position="168"/>
    </location>
</feature>
<dbReference type="OrthoDB" id="21094at2"/>
<dbReference type="AlphaFoldDB" id="A0A4Y8RW34"/>
<keyword evidence="6 7" id="KW-0472">Membrane</keyword>
<evidence type="ECO:0000256" key="7">
    <source>
        <dbReference type="RuleBase" id="RU362048"/>
    </source>
</evidence>
<keyword evidence="9" id="KW-1185">Reference proteome</keyword>
<comment type="subcellular location">
    <subcellularLocation>
        <location evidence="1 7">Cell membrane</location>
        <topology evidence="1 7">Multi-pass membrane protein</topology>
    </subcellularLocation>
</comment>
<keyword evidence="4 7" id="KW-0812">Transmembrane</keyword>
<dbReference type="EMBL" id="SOZD01000001">
    <property type="protein sequence ID" value="TFF27731.1"/>
    <property type="molecule type" value="Genomic_DNA"/>
</dbReference>
<sequence>MFDVMLNDFITLFVILDPLGLVPIFLALTAGYTVAQRRAIALRASLLTLAILVLFAVTGLAVLNALGITLGAFRLAGGLFLFFIGFELVFERRSERKRKSASQAAEEHDAGDQDDGDIAAFPLAIPLMAGPGAISAAILLSGNTQGFAGMAAHISVIFAAVLATFAFLAVAHQLDRFLGPTSRAVISRLLGVLLAALAVQFVADGAAALFHSSAFLVAPATSVG</sequence>
<evidence type="ECO:0000313" key="9">
    <source>
        <dbReference type="Proteomes" id="UP000298179"/>
    </source>
</evidence>
<proteinExistence type="inferred from homology"/>
<feature type="transmembrane region" description="Helical" evidence="7">
    <location>
        <begin position="189"/>
        <end position="210"/>
    </location>
</feature>
<dbReference type="NCBIfam" id="TIGR00427">
    <property type="entry name" value="NAAT family transporter"/>
    <property type="match status" value="1"/>
</dbReference>
<feature type="transmembrane region" description="Helical" evidence="7">
    <location>
        <begin position="46"/>
        <end position="66"/>
    </location>
</feature>
<reference evidence="8 9" key="1">
    <citation type="submission" date="2019-03" db="EMBL/GenBank/DDBJ databases">
        <title>Jiella endophytica sp. nov., a novel endophytic bacterium isolated from root of Ficus microcarpa Linn. f.</title>
        <authorList>
            <person name="Tuo L."/>
        </authorList>
    </citation>
    <scope>NUCLEOTIDE SEQUENCE [LARGE SCALE GENOMIC DNA]</scope>
    <source>
        <strain evidence="8 9">CBS5Q-3</strain>
    </source>
</reference>
<gene>
    <name evidence="8" type="ORF">E3C22_04545</name>
</gene>
<evidence type="ECO:0000256" key="2">
    <source>
        <dbReference type="ARBA" id="ARBA00009784"/>
    </source>
</evidence>
<evidence type="ECO:0000256" key="1">
    <source>
        <dbReference type="ARBA" id="ARBA00004651"/>
    </source>
</evidence>
<feature type="transmembrane region" description="Helical" evidence="7">
    <location>
        <begin position="118"/>
        <end position="140"/>
    </location>
</feature>
<comment type="similarity">
    <text evidence="2 7">Belongs to the UPF0056 (MarC) family.</text>
</comment>
<dbReference type="Pfam" id="PF01914">
    <property type="entry name" value="MarC"/>
    <property type="match status" value="1"/>
</dbReference>
<comment type="caution">
    <text evidence="8">The sequence shown here is derived from an EMBL/GenBank/DDBJ whole genome shotgun (WGS) entry which is preliminary data.</text>
</comment>
<protein>
    <recommendedName>
        <fullName evidence="7">UPF0056 membrane protein</fullName>
    </recommendedName>
</protein>
<evidence type="ECO:0000256" key="3">
    <source>
        <dbReference type="ARBA" id="ARBA00022475"/>
    </source>
</evidence>
<keyword evidence="3" id="KW-1003">Cell membrane</keyword>
<dbReference type="Proteomes" id="UP000298179">
    <property type="component" value="Unassembled WGS sequence"/>
</dbReference>
<evidence type="ECO:0000313" key="8">
    <source>
        <dbReference type="EMBL" id="TFF27731.1"/>
    </source>
</evidence>
<keyword evidence="5 7" id="KW-1133">Transmembrane helix</keyword>
<dbReference type="PANTHER" id="PTHR33508">
    <property type="entry name" value="UPF0056 MEMBRANE PROTEIN YHCE"/>
    <property type="match status" value="1"/>
</dbReference>
<dbReference type="InterPro" id="IPR002771">
    <property type="entry name" value="Multi_antbiot-R_MarC"/>
</dbReference>
<feature type="transmembrane region" description="Helical" evidence="7">
    <location>
        <begin position="12"/>
        <end position="34"/>
    </location>
</feature>
<feature type="transmembrane region" description="Helical" evidence="7">
    <location>
        <begin position="72"/>
        <end position="90"/>
    </location>
</feature>
<name>A0A4Y8RW34_9HYPH</name>
<evidence type="ECO:0000256" key="6">
    <source>
        <dbReference type="ARBA" id="ARBA00023136"/>
    </source>
</evidence>
<accession>A0A4Y8RW34</accession>
<evidence type="ECO:0000256" key="5">
    <source>
        <dbReference type="ARBA" id="ARBA00022989"/>
    </source>
</evidence>